<dbReference type="PANTHER" id="PTHR10783">
    <property type="entry name" value="XENOTROPIC AND POLYTROPIC RETROVIRUS RECEPTOR 1-RELATED"/>
    <property type="match status" value="1"/>
</dbReference>
<evidence type="ECO:0000256" key="2">
    <source>
        <dbReference type="ARBA" id="ARBA00009665"/>
    </source>
</evidence>
<dbReference type="Proteomes" id="UP000242875">
    <property type="component" value="Unassembled WGS sequence"/>
</dbReference>
<dbReference type="PROSITE" id="PS51380">
    <property type="entry name" value="EXS"/>
    <property type="match status" value="1"/>
</dbReference>
<gene>
    <name evidence="10" type="ORF">BZG36_04689</name>
</gene>
<dbReference type="InterPro" id="IPR004342">
    <property type="entry name" value="EXS_C"/>
</dbReference>
<evidence type="ECO:0000259" key="9">
    <source>
        <dbReference type="PROSITE" id="PS51382"/>
    </source>
</evidence>
<dbReference type="Pfam" id="PF03124">
    <property type="entry name" value="EXS"/>
    <property type="match status" value="2"/>
</dbReference>
<organism evidence="10 11">
    <name type="scientific">Bifiguratus adelaidae</name>
    <dbReference type="NCBI Taxonomy" id="1938954"/>
    <lineage>
        <taxon>Eukaryota</taxon>
        <taxon>Fungi</taxon>
        <taxon>Fungi incertae sedis</taxon>
        <taxon>Mucoromycota</taxon>
        <taxon>Mucoromycotina</taxon>
        <taxon>Endogonomycetes</taxon>
        <taxon>Endogonales</taxon>
        <taxon>Endogonales incertae sedis</taxon>
        <taxon>Bifiguratus</taxon>
    </lineage>
</organism>
<evidence type="ECO:0000256" key="6">
    <source>
        <dbReference type="SAM" id="MobiDB-lite"/>
    </source>
</evidence>
<feature type="transmembrane region" description="Helical" evidence="7">
    <location>
        <begin position="369"/>
        <end position="395"/>
    </location>
</feature>
<dbReference type="Pfam" id="PF03105">
    <property type="entry name" value="SPX"/>
    <property type="match status" value="2"/>
</dbReference>
<evidence type="ECO:0000256" key="1">
    <source>
        <dbReference type="ARBA" id="ARBA00004141"/>
    </source>
</evidence>
<dbReference type="InterPro" id="IPR004331">
    <property type="entry name" value="SPX_dom"/>
</dbReference>
<proteinExistence type="inferred from homology"/>
<feature type="compositionally biased region" description="Basic and acidic residues" evidence="6">
    <location>
        <begin position="653"/>
        <end position="669"/>
    </location>
</feature>
<evidence type="ECO:0000259" key="8">
    <source>
        <dbReference type="PROSITE" id="PS51380"/>
    </source>
</evidence>
<feature type="transmembrane region" description="Helical" evidence="7">
    <location>
        <begin position="416"/>
        <end position="433"/>
    </location>
</feature>
<comment type="caution">
    <text evidence="10">The sequence shown here is derived from an EMBL/GenBank/DDBJ whole genome shotgun (WGS) entry which is preliminary data.</text>
</comment>
<feature type="compositionally biased region" description="Acidic residues" evidence="6">
    <location>
        <begin position="681"/>
        <end position="693"/>
    </location>
</feature>
<dbReference type="EMBL" id="MVBO01000206">
    <property type="protein sequence ID" value="OZJ01989.1"/>
    <property type="molecule type" value="Genomic_DNA"/>
</dbReference>
<evidence type="ECO:0000256" key="7">
    <source>
        <dbReference type="SAM" id="Phobius"/>
    </source>
</evidence>
<dbReference type="PROSITE" id="PS51382">
    <property type="entry name" value="SPX"/>
    <property type="match status" value="1"/>
</dbReference>
<evidence type="ECO:0000256" key="4">
    <source>
        <dbReference type="ARBA" id="ARBA00022989"/>
    </source>
</evidence>
<keyword evidence="4 7" id="KW-1133">Transmembrane helix</keyword>
<name>A0A261XUF6_9FUNG</name>
<dbReference type="AlphaFoldDB" id="A0A261XUF6"/>
<evidence type="ECO:0000313" key="10">
    <source>
        <dbReference type="EMBL" id="OZJ01989.1"/>
    </source>
</evidence>
<dbReference type="CDD" id="cd14475">
    <property type="entry name" value="SPX_SYG1_like"/>
    <property type="match status" value="1"/>
</dbReference>
<dbReference type="GO" id="GO:0006817">
    <property type="term" value="P:phosphate ion transport"/>
    <property type="evidence" value="ECO:0007669"/>
    <property type="project" value="TreeGrafter"/>
</dbReference>
<feature type="transmembrane region" description="Helical" evidence="7">
    <location>
        <begin position="445"/>
        <end position="468"/>
    </location>
</feature>
<feature type="domain" description="EXS" evidence="8">
    <location>
        <begin position="445"/>
        <end position="636"/>
    </location>
</feature>
<keyword evidence="5 7" id="KW-0472">Membrane</keyword>
<evidence type="ECO:0000256" key="3">
    <source>
        <dbReference type="ARBA" id="ARBA00022692"/>
    </source>
</evidence>
<reference evidence="10 11" key="1">
    <citation type="journal article" date="2017" name="Mycologia">
        <title>Bifiguratus adelaidae, gen. et sp. nov., a new member of Mucoromycotina in endophytic and soil-dwelling habitats.</title>
        <authorList>
            <person name="Torres-Cruz T.J."/>
            <person name="Billingsley Tobias T.L."/>
            <person name="Almatruk M."/>
            <person name="Hesse C."/>
            <person name="Kuske C.R."/>
            <person name="Desiro A."/>
            <person name="Benucci G.M."/>
            <person name="Bonito G."/>
            <person name="Stajich J.E."/>
            <person name="Dunlap C."/>
            <person name="Arnold A.E."/>
            <person name="Porras-Alfaro A."/>
        </authorList>
    </citation>
    <scope>NUCLEOTIDE SEQUENCE [LARGE SCALE GENOMIC DNA]</scope>
    <source>
        <strain evidence="10 11">AZ0501</strain>
    </source>
</reference>
<evidence type="ECO:0000313" key="11">
    <source>
        <dbReference type="Proteomes" id="UP000242875"/>
    </source>
</evidence>
<feature type="compositionally biased region" description="Polar residues" evidence="6">
    <location>
        <begin position="629"/>
        <end position="651"/>
    </location>
</feature>
<dbReference type="OrthoDB" id="9970435at2759"/>
<accession>A0A261XUF6</accession>
<feature type="region of interest" description="Disordered" evidence="6">
    <location>
        <begin position="625"/>
        <end position="693"/>
    </location>
</feature>
<feature type="region of interest" description="Disordered" evidence="6">
    <location>
        <begin position="64"/>
        <end position="113"/>
    </location>
</feature>
<feature type="domain" description="SPX" evidence="9">
    <location>
        <begin position="1"/>
        <end position="278"/>
    </location>
</feature>
<comment type="subcellular location">
    <subcellularLocation>
        <location evidence="1">Membrane</location>
        <topology evidence="1">Multi-pass membrane protein</topology>
    </subcellularLocation>
</comment>
<sequence length="693" mass="81011">MKFAKYLESEAIPEWRKAYINYKGLKKWLKAISEAQETSKRIKAQRSPSYGSIVCNGKPISVPQQAAGQESRSHTPFGRSSSMKRLMRRKSDLRESDESSDDPTHGGQSLDTIISKRGSAERAFFRMLDAELSKVSRFYQDHLNEAKAKLEVIREQVKLVEKFKDQMRSNMILDEEAHPELRKAFGWIQRRYPPAFAYGNNNHQMYGATSSDDDMELVHARQMSYKEARSRIRKACAEFYRSLEMLKNFRVLNKTGFTKILKKFDKTAGWNASRLYMENVRSEEFAKDEELEGLIQDTESLYIQHFADGKRNIGMRKLRVPEQQDQHYHFAVLRIGMMLGLSVPALVAVLYAIFHQPSIFQNEIILQSFLIYASIFLPIAFALAFSLNILAWARFRINYKFIFEFNPRDTLNYRQFAEIPAFMMLVLLYGMWAQITNVFNMSIEYYPLLIFLILSAILFCPFDIFHFSARRWFLEAMEKVHLWNAGKYVSSIGAMLAFGPNRIYGTFVARIVYIILCTINSLYTSAWDLRMDWGLLHVQCKHPYLRDQTIYPQWCYYVAMPVNVLLRFGWIVNVIPVLWLDYRLPYFVSAALEAYRRWQWNFIRMENEHLNNEIPLPFDVSRQIESTEDSATPSSSQTRPLARTPTGTSTYFGRRDFENRPDDPHERKNAGILSKFRATDSDDEDEDTTDHLE</sequence>
<keyword evidence="11" id="KW-1185">Reference proteome</keyword>
<protein>
    <recommendedName>
        <fullName evidence="12">SPX domain-containing protein</fullName>
    </recommendedName>
</protein>
<dbReference type="GO" id="GO:0000822">
    <property type="term" value="F:inositol hexakisphosphate binding"/>
    <property type="evidence" value="ECO:0007669"/>
    <property type="project" value="TreeGrafter"/>
</dbReference>
<feature type="transmembrane region" description="Helical" evidence="7">
    <location>
        <begin position="331"/>
        <end position="354"/>
    </location>
</feature>
<dbReference type="PANTHER" id="PTHR10783:SF103">
    <property type="entry name" value="SOLUTE CARRIER FAMILY 53 MEMBER 1"/>
    <property type="match status" value="1"/>
</dbReference>
<dbReference type="GO" id="GO:0016036">
    <property type="term" value="P:cellular response to phosphate starvation"/>
    <property type="evidence" value="ECO:0007669"/>
    <property type="project" value="TreeGrafter"/>
</dbReference>
<evidence type="ECO:0000256" key="5">
    <source>
        <dbReference type="ARBA" id="ARBA00023136"/>
    </source>
</evidence>
<comment type="similarity">
    <text evidence="2">Belongs to the SYG1 (TC 2.A.94) family.</text>
</comment>
<feature type="transmembrane region" description="Helical" evidence="7">
    <location>
        <begin position="504"/>
        <end position="523"/>
    </location>
</feature>
<evidence type="ECO:0008006" key="12">
    <source>
        <dbReference type="Google" id="ProtNLM"/>
    </source>
</evidence>
<dbReference type="GO" id="GO:0005886">
    <property type="term" value="C:plasma membrane"/>
    <property type="evidence" value="ECO:0007669"/>
    <property type="project" value="TreeGrafter"/>
</dbReference>
<dbReference type="GO" id="GO:0005794">
    <property type="term" value="C:Golgi apparatus"/>
    <property type="evidence" value="ECO:0007669"/>
    <property type="project" value="TreeGrafter"/>
</dbReference>
<keyword evidence="3 7" id="KW-0812">Transmembrane</keyword>